<sequence>MLGRRRNPACHRRTAANFAANDLSDAALGGPIALEDGLFVDGYGRALSLHGLNIPGASKLPTSPNGLSYLTEGFFEHWTVTFVGRPFPLEDALLYFCRL</sequence>
<reference evidence="1 2" key="1">
    <citation type="journal article" date="2020" name="Phytopathology">
        <title>Genome Sequence Resources of Colletotrichum truncatum, C. plurivorum, C. musicola, and C. sojae: Four Species Pathogenic to Soybean (Glycine max).</title>
        <authorList>
            <person name="Rogerio F."/>
            <person name="Boufleur T.R."/>
            <person name="Ciampi-Guillardi M."/>
            <person name="Sukno S.A."/>
            <person name="Thon M.R."/>
            <person name="Massola Junior N.S."/>
            <person name="Baroncelli R."/>
        </authorList>
    </citation>
    <scope>NUCLEOTIDE SEQUENCE [LARGE SCALE GENOMIC DNA]</scope>
    <source>
        <strain evidence="1 2">LFN0009</strain>
    </source>
</reference>
<dbReference type="GO" id="GO:1904462">
    <property type="term" value="P:ergosteryl 3-beta-D-glucoside catabolic process"/>
    <property type="evidence" value="ECO:0007669"/>
    <property type="project" value="TreeGrafter"/>
</dbReference>
<evidence type="ECO:0000313" key="2">
    <source>
        <dbReference type="Proteomes" id="UP000652219"/>
    </source>
</evidence>
<name>A0A8H6INW1_9PEZI</name>
<dbReference type="Proteomes" id="UP000652219">
    <property type="component" value="Unassembled WGS sequence"/>
</dbReference>
<dbReference type="AlphaFoldDB" id="A0A8H6INW1"/>
<dbReference type="EMBL" id="WIGN01000588">
    <property type="protein sequence ID" value="KAF6787635.1"/>
    <property type="molecule type" value="Genomic_DNA"/>
</dbReference>
<evidence type="ECO:0000313" key="1">
    <source>
        <dbReference type="EMBL" id="KAF6787635.1"/>
    </source>
</evidence>
<comment type="caution">
    <text evidence="1">The sequence shown here is derived from an EMBL/GenBank/DDBJ whole genome shotgun (WGS) entry which is preliminary data.</text>
</comment>
<protein>
    <submittedName>
        <fullName evidence="1">Glycoside hydrolase family 5 protein</fullName>
    </submittedName>
</protein>
<dbReference type="PANTHER" id="PTHR31308">
    <property type="match status" value="1"/>
</dbReference>
<keyword evidence="1" id="KW-0378">Hydrolase</keyword>
<dbReference type="PANTHER" id="PTHR31308:SF5">
    <property type="entry name" value="ERGOSTERYL-BETA-GLUCOSIDASE"/>
    <property type="match status" value="1"/>
</dbReference>
<organism evidence="1 2">
    <name type="scientific">Colletotrichum sojae</name>
    <dbReference type="NCBI Taxonomy" id="2175907"/>
    <lineage>
        <taxon>Eukaryota</taxon>
        <taxon>Fungi</taxon>
        <taxon>Dikarya</taxon>
        <taxon>Ascomycota</taxon>
        <taxon>Pezizomycotina</taxon>
        <taxon>Sordariomycetes</taxon>
        <taxon>Hypocreomycetidae</taxon>
        <taxon>Glomerellales</taxon>
        <taxon>Glomerellaceae</taxon>
        <taxon>Colletotrichum</taxon>
        <taxon>Colletotrichum orchidearum species complex</taxon>
    </lineage>
</organism>
<dbReference type="GO" id="GO:0050295">
    <property type="term" value="F:steryl-beta-glucosidase activity"/>
    <property type="evidence" value="ECO:0007669"/>
    <property type="project" value="TreeGrafter"/>
</dbReference>
<accession>A0A8H6INW1</accession>
<dbReference type="InterPro" id="IPR052066">
    <property type="entry name" value="Glycosphingolipid_Hydrolases"/>
</dbReference>
<proteinExistence type="predicted"/>
<gene>
    <name evidence="1" type="ORF">CSOJ01_15166</name>
</gene>
<keyword evidence="2" id="KW-1185">Reference proteome</keyword>